<keyword evidence="2" id="KW-0677">Repeat</keyword>
<dbReference type="PANTHER" id="PTHR19848">
    <property type="entry name" value="WD40 REPEAT PROTEIN"/>
    <property type="match status" value="1"/>
</dbReference>
<dbReference type="PROSITE" id="PS50082">
    <property type="entry name" value="WD_REPEATS_2"/>
    <property type="match status" value="3"/>
</dbReference>
<dbReference type="Pfam" id="PF00400">
    <property type="entry name" value="WD40"/>
    <property type="match status" value="3"/>
</dbReference>
<feature type="repeat" description="WD" evidence="3">
    <location>
        <begin position="840"/>
        <end position="876"/>
    </location>
</feature>
<dbReference type="InterPro" id="IPR020472">
    <property type="entry name" value="WD40_PAC1"/>
</dbReference>
<dbReference type="Proteomes" id="UP000719766">
    <property type="component" value="Unassembled WGS sequence"/>
</dbReference>
<name>A0A9P7AT40_9AGAM</name>
<evidence type="ECO:0000313" key="4">
    <source>
        <dbReference type="EMBL" id="KAG1794915.1"/>
    </source>
</evidence>
<protein>
    <recommendedName>
        <fullName evidence="6">Vegetative incompatibility protein HET-E-1</fullName>
    </recommendedName>
</protein>
<reference evidence="4" key="1">
    <citation type="journal article" date="2020" name="New Phytol.">
        <title>Comparative genomics reveals dynamic genome evolution in host specialist ectomycorrhizal fungi.</title>
        <authorList>
            <person name="Lofgren L.A."/>
            <person name="Nguyen N.H."/>
            <person name="Vilgalys R."/>
            <person name="Ruytinx J."/>
            <person name="Liao H.L."/>
            <person name="Branco S."/>
            <person name="Kuo A."/>
            <person name="LaButti K."/>
            <person name="Lipzen A."/>
            <person name="Andreopoulos W."/>
            <person name="Pangilinan J."/>
            <person name="Riley R."/>
            <person name="Hundley H."/>
            <person name="Na H."/>
            <person name="Barry K."/>
            <person name="Grigoriev I.V."/>
            <person name="Stajich J.E."/>
            <person name="Kennedy P.G."/>
        </authorList>
    </citation>
    <scope>NUCLEOTIDE SEQUENCE</scope>
    <source>
        <strain evidence="4">S12</strain>
    </source>
</reference>
<dbReference type="PROSITE" id="PS50294">
    <property type="entry name" value="WD_REPEATS_REGION"/>
    <property type="match status" value="2"/>
</dbReference>
<organism evidence="4 5">
    <name type="scientific">Suillus plorans</name>
    <dbReference type="NCBI Taxonomy" id="116603"/>
    <lineage>
        <taxon>Eukaryota</taxon>
        <taxon>Fungi</taxon>
        <taxon>Dikarya</taxon>
        <taxon>Basidiomycota</taxon>
        <taxon>Agaricomycotina</taxon>
        <taxon>Agaricomycetes</taxon>
        <taxon>Agaricomycetidae</taxon>
        <taxon>Boletales</taxon>
        <taxon>Suillineae</taxon>
        <taxon>Suillaceae</taxon>
        <taxon>Suillus</taxon>
    </lineage>
</organism>
<sequence length="876" mass="96959">MSRVVSGSGVSKRHSTRIRAMLQVEHLDPKFVRERIANANKGLAGASQVPIILQNASSATNNLPSASDTIDTFSALLKPLKAFNSIASTIANVHPYVKVALSIFTCASNMILDQADRDVAVSLLLSKISEVYTFITEEKELAKIQSMLAIYGKIAQQTLECADFISHYSETKSAWIRLGKHIFDETDTTIQNYNNVLDSLMQQFRDRAARDTVVIVHYMAESLDLVGMEYATGAGLNTSKCCLPNTRQDLLKDIQNWISSTEEGAPRILWLSGTAGKAHASASTVLGKRIAVRTKYSRPSQVNWRTATLSCGEPWRRQLELIIGPTSIASKAIAVPVLIVIEALDESGEANSREQILRLLAGKLITSASQLSELPANFCILLTSRPLAAPHVRHISLDDISSASTELDIELHISHRLEDLRHIFNNAHFKALALKSDGLFEWARLASEYIKSTNIAYIFWMRCTNASWQIYIMPKHMHEEAIPIFRSVMGQILASSEPLPINVLNTMQRCFPCDDDRYDVKLLMGHLGSLVSGTSDSDIPICPLHASFYDFLTDESRSHDFFVDASAVHKDLAFASLRVMGDSKRGLRFNICSLENSYLPNSSVPDLQKRVKESILAELSYSCRFFGTHVGSTSFESPLAKEVEAFFDGERLLWWLEALALMRSLGGSAVTLSCIADWFSGHAEFTHVSDAIRDTLRFVRTFAPTIVRSTPHLYLSALPFAPMQSRIFRKFAAKFPHTPRVVAGHVENWPPMERIIHMNAYVWSVAMSPGRKHIACGLTDGTIHMWDTVTGEALCAPLQGHTGDIVSVAFSPDGHHIVSGSVDKTVRVWDVATGKVLGTLEGHTGWVRSVAVSLDGNRIVSGSDDKTIRVWDMETT</sequence>
<evidence type="ECO:0000256" key="3">
    <source>
        <dbReference type="PROSITE-ProRule" id="PRU00221"/>
    </source>
</evidence>
<dbReference type="SUPFAM" id="SSF50978">
    <property type="entry name" value="WD40 repeat-like"/>
    <property type="match status" value="1"/>
</dbReference>
<keyword evidence="1 3" id="KW-0853">WD repeat</keyword>
<gene>
    <name evidence="4" type="ORF">HD556DRAFT_1442704</name>
</gene>
<dbReference type="RefSeq" id="XP_041160954.1">
    <property type="nucleotide sequence ID" value="XM_041306493.1"/>
</dbReference>
<dbReference type="InterPro" id="IPR015943">
    <property type="entry name" value="WD40/YVTN_repeat-like_dom_sf"/>
</dbReference>
<dbReference type="InterPro" id="IPR019775">
    <property type="entry name" value="WD40_repeat_CS"/>
</dbReference>
<evidence type="ECO:0000256" key="2">
    <source>
        <dbReference type="ARBA" id="ARBA00022737"/>
    </source>
</evidence>
<dbReference type="PANTHER" id="PTHR19848:SF8">
    <property type="entry name" value="F-BOX AND WD REPEAT DOMAIN CONTAINING 7"/>
    <property type="match status" value="1"/>
</dbReference>
<accession>A0A9P7AT40</accession>
<evidence type="ECO:0000313" key="5">
    <source>
        <dbReference type="Proteomes" id="UP000719766"/>
    </source>
</evidence>
<dbReference type="SMART" id="SM00320">
    <property type="entry name" value="WD40"/>
    <property type="match status" value="3"/>
</dbReference>
<keyword evidence="5" id="KW-1185">Reference proteome</keyword>
<evidence type="ECO:0008006" key="6">
    <source>
        <dbReference type="Google" id="ProtNLM"/>
    </source>
</evidence>
<dbReference type="InterPro" id="IPR036322">
    <property type="entry name" value="WD40_repeat_dom_sf"/>
</dbReference>
<dbReference type="CDD" id="cd00200">
    <property type="entry name" value="WD40"/>
    <property type="match status" value="1"/>
</dbReference>
<comment type="caution">
    <text evidence="4">The sequence shown here is derived from an EMBL/GenBank/DDBJ whole genome shotgun (WGS) entry which is preliminary data.</text>
</comment>
<dbReference type="Gene3D" id="2.130.10.10">
    <property type="entry name" value="YVTN repeat-like/Quinoprotein amine dehydrogenase"/>
    <property type="match status" value="1"/>
</dbReference>
<feature type="repeat" description="WD" evidence="3">
    <location>
        <begin position="798"/>
        <end position="839"/>
    </location>
</feature>
<proteinExistence type="predicted"/>
<dbReference type="InterPro" id="IPR001680">
    <property type="entry name" value="WD40_rpt"/>
</dbReference>
<feature type="repeat" description="WD" evidence="3">
    <location>
        <begin position="755"/>
        <end position="796"/>
    </location>
</feature>
<dbReference type="AlphaFoldDB" id="A0A9P7AT40"/>
<dbReference type="OrthoDB" id="163438at2759"/>
<dbReference type="PROSITE" id="PS00678">
    <property type="entry name" value="WD_REPEATS_1"/>
    <property type="match status" value="2"/>
</dbReference>
<dbReference type="PRINTS" id="PR00320">
    <property type="entry name" value="GPROTEINBRPT"/>
</dbReference>
<dbReference type="EMBL" id="JABBWE010000024">
    <property type="protein sequence ID" value="KAG1794915.1"/>
    <property type="molecule type" value="Genomic_DNA"/>
</dbReference>
<evidence type="ECO:0000256" key="1">
    <source>
        <dbReference type="ARBA" id="ARBA00022574"/>
    </source>
</evidence>
<dbReference type="GeneID" id="64600257"/>